<proteinExistence type="inferred from homology"/>
<comment type="caution">
    <text evidence="4">The sequence shown here is derived from an EMBL/GenBank/DDBJ whole genome shotgun (WGS) entry which is preliminary data.</text>
</comment>
<dbReference type="InterPro" id="IPR038277">
    <property type="entry name" value="UreF_sf"/>
</dbReference>
<comment type="similarity">
    <text evidence="3">Belongs to the UreF family.</text>
</comment>
<evidence type="ECO:0000256" key="2">
    <source>
        <dbReference type="ARBA" id="ARBA00023186"/>
    </source>
</evidence>
<accession>A0A2S4VEZ3</accession>
<dbReference type="AlphaFoldDB" id="A0A2S4VEZ3"/>
<evidence type="ECO:0000256" key="3">
    <source>
        <dbReference type="ARBA" id="ARBA00046339"/>
    </source>
</evidence>
<dbReference type="EMBL" id="PKSM01000140">
    <property type="protein sequence ID" value="POW08079.1"/>
    <property type="molecule type" value="Genomic_DNA"/>
</dbReference>
<keyword evidence="1" id="KW-0996">Nickel insertion</keyword>
<dbReference type="Pfam" id="PF01730">
    <property type="entry name" value="UreF"/>
    <property type="match status" value="1"/>
</dbReference>
<sequence>MKPSRCREAFLVHLPALRQDLNTSSVQDFDPTGTGELQPLLEGGRHITIRIGLIRVAGGKSRTRFQNRGGIYRLFIARNRSTMETQHQTDQAPSSSEDLKLLLLSDSNLPVGGFVSSSGLESFINHGYLTHCKTDLSKSEAIINFTFSNAQNYANLAGPFFYHLHTLIISSLILDRSRNPKEEEIQRIVKIIGNLNQLYDSMCLSPVNRRNSYAQGAAFLLLYTKAFSPSIVPTSTTSLDRLKTGLIEALKREIRRGNWSIHYPISFAFVTGLLEISLDRAIHLHIFLHIRSILSAAVRLNIIGPYLSQKIMYTKMEWMLEKILQEIRGKRLGRTDLIDSGLLQPDEIIIDPRVDGQNEEEEDTVENGPRSTWPFGEIIQTRHDSCHVRLFNS</sequence>
<dbReference type="PANTHER" id="PTHR33620:SF1">
    <property type="entry name" value="UREASE ACCESSORY PROTEIN F"/>
    <property type="match status" value="1"/>
</dbReference>
<organism evidence="4 5">
    <name type="scientific">Puccinia striiformis</name>
    <dbReference type="NCBI Taxonomy" id="27350"/>
    <lineage>
        <taxon>Eukaryota</taxon>
        <taxon>Fungi</taxon>
        <taxon>Dikarya</taxon>
        <taxon>Basidiomycota</taxon>
        <taxon>Pucciniomycotina</taxon>
        <taxon>Pucciniomycetes</taxon>
        <taxon>Pucciniales</taxon>
        <taxon>Pucciniaceae</taxon>
        <taxon>Puccinia</taxon>
    </lineage>
</organism>
<evidence type="ECO:0000256" key="1">
    <source>
        <dbReference type="ARBA" id="ARBA00022988"/>
    </source>
</evidence>
<dbReference type="PANTHER" id="PTHR33620">
    <property type="entry name" value="UREASE ACCESSORY PROTEIN F"/>
    <property type="match status" value="1"/>
</dbReference>
<dbReference type="VEuPathDB" id="FungiDB:PSTT_08461"/>
<evidence type="ECO:0000313" key="4">
    <source>
        <dbReference type="EMBL" id="POW08079.1"/>
    </source>
</evidence>
<dbReference type="OrthoDB" id="2550922at2759"/>
<dbReference type="InterPro" id="IPR002639">
    <property type="entry name" value="UreF"/>
</dbReference>
<gene>
    <name evidence="4" type="ORF">PSHT_09694</name>
</gene>
<reference evidence="5" key="3">
    <citation type="journal article" date="2018" name="Mol. Plant Microbe Interact.">
        <title>Genome sequence resources for the wheat stripe rust pathogen (Puccinia striiformis f. sp. tritici) and the barley stripe rust pathogen (Puccinia striiformis f. sp. hordei).</title>
        <authorList>
            <person name="Xia C."/>
            <person name="Wang M."/>
            <person name="Yin C."/>
            <person name="Cornejo O.E."/>
            <person name="Hulbert S.H."/>
            <person name="Chen X."/>
        </authorList>
    </citation>
    <scope>NUCLEOTIDE SEQUENCE [LARGE SCALE GENOMIC DNA]</scope>
    <source>
        <strain evidence="5">93TX-2</strain>
    </source>
</reference>
<dbReference type="Gene3D" id="1.10.4190.10">
    <property type="entry name" value="Urease accessory protein UreF"/>
    <property type="match status" value="1"/>
</dbReference>
<reference evidence="4 5" key="1">
    <citation type="submission" date="2017-12" db="EMBL/GenBank/DDBJ databases">
        <title>Gene loss provides genomic basis for host adaptation in cereal stripe rust fungi.</title>
        <authorList>
            <person name="Xia C."/>
        </authorList>
    </citation>
    <scope>NUCLEOTIDE SEQUENCE [LARGE SCALE GENOMIC DNA]</scope>
    <source>
        <strain evidence="4 5">93TX-2</strain>
    </source>
</reference>
<dbReference type="GO" id="GO:0016151">
    <property type="term" value="F:nickel cation binding"/>
    <property type="evidence" value="ECO:0007669"/>
    <property type="project" value="InterPro"/>
</dbReference>
<dbReference type="Proteomes" id="UP000238274">
    <property type="component" value="Unassembled WGS sequence"/>
</dbReference>
<dbReference type="VEuPathDB" id="FungiDB:PSHT_09694"/>
<name>A0A2S4VEZ3_9BASI</name>
<keyword evidence="5" id="KW-1185">Reference proteome</keyword>
<reference evidence="5" key="2">
    <citation type="journal article" date="2018" name="BMC Genomics">
        <title>Genomic insights into host adaptation between the wheat stripe rust pathogen (Puccinia striiformis f. sp. tritici) and the barley stripe rust pathogen (Puccinia striiformis f. sp. hordei).</title>
        <authorList>
            <person name="Xia C."/>
            <person name="Wang M."/>
            <person name="Yin C."/>
            <person name="Cornejo O.E."/>
            <person name="Hulbert S.H."/>
            <person name="Chen X."/>
        </authorList>
    </citation>
    <scope>NUCLEOTIDE SEQUENCE [LARGE SCALE GENOMIC DNA]</scope>
    <source>
        <strain evidence="5">93TX-2</strain>
    </source>
</reference>
<protein>
    <submittedName>
        <fullName evidence="4">Uncharacterized protein</fullName>
    </submittedName>
</protein>
<keyword evidence="2" id="KW-0143">Chaperone</keyword>
<evidence type="ECO:0000313" key="5">
    <source>
        <dbReference type="Proteomes" id="UP000238274"/>
    </source>
</evidence>